<dbReference type="CDD" id="cd04511">
    <property type="entry name" value="NUDIX_Hydrolase"/>
    <property type="match status" value="1"/>
</dbReference>
<comment type="similarity">
    <text evidence="4">Belongs to the Nudix hydrolase family.</text>
</comment>
<protein>
    <submittedName>
        <fullName evidence="6">NUDIX hydrolase</fullName>
    </submittedName>
</protein>
<organism evidence="6 7">
    <name type="scientific">Aestuariivirga litoralis</name>
    <dbReference type="NCBI Taxonomy" id="2650924"/>
    <lineage>
        <taxon>Bacteria</taxon>
        <taxon>Pseudomonadati</taxon>
        <taxon>Pseudomonadota</taxon>
        <taxon>Alphaproteobacteria</taxon>
        <taxon>Hyphomicrobiales</taxon>
        <taxon>Aestuariivirgaceae</taxon>
        <taxon>Aestuariivirga</taxon>
    </lineage>
</organism>
<dbReference type="InterPro" id="IPR020476">
    <property type="entry name" value="Nudix_hydrolase"/>
</dbReference>
<evidence type="ECO:0000256" key="4">
    <source>
        <dbReference type="RuleBase" id="RU003476"/>
    </source>
</evidence>
<comment type="caution">
    <text evidence="6">The sequence shown here is derived from an EMBL/GenBank/DDBJ whole genome shotgun (WGS) entry which is preliminary data.</text>
</comment>
<dbReference type="PANTHER" id="PTHR43222:SF2">
    <property type="entry name" value="NUDIX HYDROLASE 23, CHLOROPLASTIC"/>
    <property type="match status" value="1"/>
</dbReference>
<dbReference type="PANTHER" id="PTHR43222">
    <property type="entry name" value="NUDIX HYDROLASE 23"/>
    <property type="match status" value="1"/>
</dbReference>
<dbReference type="RefSeq" id="WP_111197433.1">
    <property type="nucleotide sequence ID" value="NZ_QKVK01000003.1"/>
</dbReference>
<dbReference type="PROSITE" id="PS51462">
    <property type="entry name" value="NUDIX"/>
    <property type="match status" value="1"/>
</dbReference>
<keyword evidence="3" id="KW-0460">Magnesium</keyword>
<evidence type="ECO:0000256" key="3">
    <source>
        <dbReference type="ARBA" id="ARBA00022842"/>
    </source>
</evidence>
<dbReference type="InterPro" id="IPR020084">
    <property type="entry name" value="NUDIX_hydrolase_CS"/>
</dbReference>
<dbReference type="EMBL" id="QKVK01000003">
    <property type="protein sequence ID" value="PZF77175.1"/>
    <property type="molecule type" value="Genomic_DNA"/>
</dbReference>
<dbReference type="Gene3D" id="3.90.79.10">
    <property type="entry name" value="Nucleoside Triphosphate Pyrophosphohydrolase"/>
    <property type="match status" value="1"/>
</dbReference>
<dbReference type="InterPro" id="IPR000086">
    <property type="entry name" value="NUDIX_hydrolase_dom"/>
</dbReference>
<reference evidence="7" key="1">
    <citation type="submission" date="2018-06" db="EMBL/GenBank/DDBJ databases">
        <title>Aestuariibacter litoralis strain KCTC 52945T.</title>
        <authorList>
            <person name="Li X."/>
            <person name="Salam N."/>
            <person name="Li J.-L."/>
            <person name="Chen Y.-M."/>
            <person name="Yang Z.-W."/>
            <person name="Zhang L.-Y."/>
            <person name="Han M.-X."/>
            <person name="Xiao M."/>
            <person name="Li W.-J."/>
        </authorList>
    </citation>
    <scope>NUCLEOTIDE SEQUENCE [LARGE SCALE GENOMIC DNA]</scope>
    <source>
        <strain evidence="7">KCTC 52945</strain>
    </source>
</reference>
<evidence type="ECO:0000256" key="1">
    <source>
        <dbReference type="ARBA" id="ARBA00001946"/>
    </source>
</evidence>
<accession>A0A2W2AP04</accession>
<name>A0A2W2AP04_9HYPH</name>
<evidence type="ECO:0000259" key="5">
    <source>
        <dbReference type="PROSITE" id="PS51462"/>
    </source>
</evidence>
<proteinExistence type="inferred from homology"/>
<dbReference type="InterPro" id="IPR015797">
    <property type="entry name" value="NUDIX_hydrolase-like_dom_sf"/>
</dbReference>
<sequence>MAIQTQSPDFRREIPDGDSHERDVCATCGFVNYVNPKIVTGSIVRHDGKIMLCRRAIEPRIGFWTLPAGFMEVGETTEQAAMREAREEANAAIVIDRLLAVYTIPRIAQVQIMYLAHLAEPSFSPGPESLEVMMVGWDEIPWDEIAFPSVTWALEQYRTIEGVAEFAPFSNPAP</sequence>
<dbReference type="Proteomes" id="UP000248795">
    <property type="component" value="Unassembled WGS sequence"/>
</dbReference>
<dbReference type="Pfam" id="PF14803">
    <property type="entry name" value="Zn_ribbon_Nudix"/>
    <property type="match status" value="1"/>
</dbReference>
<dbReference type="PROSITE" id="PS00893">
    <property type="entry name" value="NUDIX_BOX"/>
    <property type="match status" value="1"/>
</dbReference>
<evidence type="ECO:0000256" key="2">
    <source>
        <dbReference type="ARBA" id="ARBA00022801"/>
    </source>
</evidence>
<comment type="cofactor">
    <cofactor evidence="1">
        <name>Mg(2+)</name>
        <dbReference type="ChEBI" id="CHEBI:18420"/>
    </cofactor>
</comment>
<dbReference type="GO" id="GO:0016787">
    <property type="term" value="F:hydrolase activity"/>
    <property type="evidence" value="ECO:0007669"/>
    <property type="project" value="UniProtKB-KW"/>
</dbReference>
<dbReference type="Gene3D" id="2.20.70.10">
    <property type="match status" value="1"/>
</dbReference>
<dbReference type="InterPro" id="IPR029401">
    <property type="entry name" value="Nudix_N"/>
</dbReference>
<dbReference type="Pfam" id="PF00293">
    <property type="entry name" value="NUDIX"/>
    <property type="match status" value="1"/>
</dbReference>
<feature type="domain" description="Nudix hydrolase" evidence="5">
    <location>
        <begin position="35"/>
        <end position="158"/>
    </location>
</feature>
<dbReference type="AlphaFoldDB" id="A0A2W2AP04"/>
<dbReference type="PRINTS" id="PR00502">
    <property type="entry name" value="NUDIXFAMILY"/>
</dbReference>
<keyword evidence="2 4" id="KW-0378">Hydrolase</keyword>
<gene>
    <name evidence="6" type="ORF">DK847_07540</name>
</gene>
<keyword evidence="7" id="KW-1185">Reference proteome</keyword>
<dbReference type="SUPFAM" id="SSF55811">
    <property type="entry name" value="Nudix"/>
    <property type="match status" value="1"/>
</dbReference>
<evidence type="ECO:0000313" key="6">
    <source>
        <dbReference type="EMBL" id="PZF77175.1"/>
    </source>
</evidence>
<evidence type="ECO:0000313" key="7">
    <source>
        <dbReference type="Proteomes" id="UP000248795"/>
    </source>
</evidence>